<organism evidence="1 2">
    <name type="scientific">Dipteronia dyeriana</name>
    <dbReference type="NCBI Taxonomy" id="168575"/>
    <lineage>
        <taxon>Eukaryota</taxon>
        <taxon>Viridiplantae</taxon>
        <taxon>Streptophyta</taxon>
        <taxon>Embryophyta</taxon>
        <taxon>Tracheophyta</taxon>
        <taxon>Spermatophyta</taxon>
        <taxon>Magnoliopsida</taxon>
        <taxon>eudicotyledons</taxon>
        <taxon>Gunneridae</taxon>
        <taxon>Pentapetalae</taxon>
        <taxon>rosids</taxon>
        <taxon>malvids</taxon>
        <taxon>Sapindales</taxon>
        <taxon>Sapindaceae</taxon>
        <taxon>Hippocastanoideae</taxon>
        <taxon>Acereae</taxon>
        <taxon>Dipteronia</taxon>
    </lineage>
</organism>
<accession>A0AAD9U7I3</accession>
<dbReference type="EMBL" id="JANJYI010000005">
    <property type="protein sequence ID" value="KAK2649003.1"/>
    <property type="molecule type" value="Genomic_DNA"/>
</dbReference>
<dbReference type="Proteomes" id="UP001280121">
    <property type="component" value="Unassembled WGS sequence"/>
</dbReference>
<gene>
    <name evidence="1" type="ORF">Ddye_016492</name>
</gene>
<proteinExistence type="predicted"/>
<evidence type="ECO:0000313" key="2">
    <source>
        <dbReference type="Proteomes" id="UP001280121"/>
    </source>
</evidence>
<keyword evidence="2" id="KW-1185">Reference proteome</keyword>
<name>A0AAD9U7I3_9ROSI</name>
<protein>
    <submittedName>
        <fullName evidence="1">Uncharacterized protein</fullName>
    </submittedName>
</protein>
<reference evidence="1" key="1">
    <citation type="journal article" date="2023" name="Plant J.">
        <title>Genome sequences and population genomics provide insights into the demographic history, inbreeding, and mutation load of two 'living fossil' tree species of Dipteronia.</title>
        <authorList>
            <person name="Feng Y."/>
            <person name="Comes H.P."/>
            <person name="Chen J."/>
            <person name="Zhu S."/>
            <person name="Lu R."/>
            <person name="Zhang X."/>
            <person name="Li P."/>
            <person name="Qiu J."/>
            <person name="Olsen K.M."/>
            <person name="Qiu Y."/>
        </authorList>
    </citation>
    <scope>NUCLEOTIDE SEQUENCE</scope>
    <source>
        <strain evidence="1">KIB01</strain>
    </source>
</reference>
<dbReference type="AlphaFoldDB" id="A0AAD9U7I3"/>
<dbReference type="PANTHER" id="PTHR31973">
    <property type="entry name" value="POLYPROTEIN, PUTATIVE-RELATED"/>
    <property type="match status" value="1"/>
</dbReference>
<comment type="caution">
    <text evidence="1">The sequence shown here is derived from an EMBL/GenBank/DDBJ whole genome shotgun (WGS) entry which is preliminary data.</text>
</comment>
<evidence type="ECO:0000313" key="1">
    <source>
        <dbReference type="EMBL" id="KAK2649003.1"/>
    </source>
</evidence>
<dbReference type="PANTHER" id="PTHR31973:SF187">
    <property type="entry name" value="MUTATOR TRANSPOSASE MUDRA PROTEIN"/>
    <property type="match status" value="1"/>
</dbReference>
<sequence length="221" mass="26062">MMSESMAAYEWLVDKDPHNWSMVYFKDTVIYDMLCNNMCEAFSKAILQAHDKPVVTIRNYLMKRLVKKKIELEKWKNDIGPNVFRVFEKLKMKSSICHPEYNGNIKFQVRSLGDEQYVVNRDTKTCDCKRWQLIWIPSVHGISSHLSSNRDPMNYIDYMYKKESFIKAYALMIYGISGLRMWPKISDKTVQCPQFKKKKGMRKKSMNLQSNKVRVGGKKSL</sequence>